<dbReference type="Proteomes" id="UP000515152">
    <property type="component" value="Chromosome 20"/>
</dbReference>
<dbReference type="RefSeq" id="XP_042559919.1">
    <property type="nucleotide sequence ID" value="XM_042703985.1"/>
</dbReference>
<feature type="domain" description="LRAT" evidence="5">
    <location>
        <begin position="16"/>
        <end position="124"/>
    </location>
</feature>
<dbReference type="Gene3D" id="3.90.1720.10">
    <property type="entry name" value="endopeptidase domain like (from Nostoc punctiforme)"/>
    <property type="match status" value="1"/>
</dbReference>
<dbReference type="GO" id="GO:0005737">
    <property type="term" value="C:cytoplasm"/>
    <property type="evidence" value="ECO:0007669"/>
    <property type="project" value="TreeGrafter"/>
</dbReference>
<dbReference type="OrthoDB" id="421951at2759"/>
<evidence type="ECO:0000256" key="2">
    <source>
        <dbReference type="ARBA" id="ARBA00022679"/>
    </source>
</evidence>
<evidence type="ECO:0000313" key="9">
    <source>
        <dbReference type="RefSeq" id="XP_042559919.1"/>
    </source>
</evidence>
<reference evidence="7 8" key="1">
    <citation type="submission" date="2025-04" db="UniProtKB">
        <authorList>
            <consortium name="RefSeq"/>
        </authorList>
    </citation>
    <scope>IDENTIFICATION</scope>
</reference>
<keyword evidence="4" id="KW-0443">Lipid metabolism</keyword>
<dbReference type="RefSeq" id="XP_031443467.1">
    <property type="nucleotide sequence ID" value="XM_031587607.2"/>
</dbReference>
<evidence type="ECO:0000313" key="8">
    <source>
        <dbReference type="RefSeq" id="XP_031443467.1"/>
    </source>
</evidence>
<evidence type="ECO:0000313" key="6">
    <source>
        <dbReference type="Proteomes" id="UP000515152"/>
    </source>
</evidence>
<keyword evidence="6" id="KW-1185">Reference proteome</keyword>
<evidence type="ECO:0000256" key="3">
    <source>
        <dbReference type="ARBA" id="ARBA00022801"/>
    </source>
</evidence>
<evidence type="ECO:0000256" key="4">
    <source>
        <dbReference type="ARBA" id="ARBA00023098"/>
    </source>
</evidence>
<dbReference type="GO" id="GO:0004623">
    <property type="term" value="F:phospholipase A2 activity"/>
    <property type="evidence" value="ECO:0007669"/>
    <property type="project" value="TreeGrafter"/>
</dbReference>
<dbReference type="RefSeq" id="XP_031443466.1">
    <property type="nucleotide sequence ID" value="XM_031587606.2"/>
</dbReference>
<keyword evidence="2" id="KW-0808">Transferase</keyword>
<evidence type="ECO:0000313" key="7">
    <source>
        <dbReference type="RefSeq" id="XP_031443466.1"/>
    </source>
</evidence>
<proteinExistence type="inferred from homology"/>
<dbReference type="KEGG" id="char:122128927"/>
<dbReference type="GeneID" id="116225288"/>
<dbReference type="PANTHER" id="PTHR13943">
    <property type="entry name" value="HRAS-LIKE SUPPRESSOR - RELATED"/>
    <property type="match status" value="1"/>
</dbReference>
<dbReference type="KEGG" id="char:116225288"/>
<dbReference type="PANTHER" id="PTHR13943:SF31">
    <property type="entry name" value="PHOSPHOLIPASE A AND ACYLTRANSFERASE 3"/>
    <property type="match status" value="1"/>
</dbReference>
<dbReference type="GO" id="GO:0070292">
    <property type="term" value="P:N-acylphosphatidylethanolamine metabolic process"/>
    <property type="evidence" value="ECO:0007669"/>
    <property type="project" value="TreeGrafter"/>
</dbReference>
<name>A0A6P8H713_CLUHA</name>
<sequence length="161" mass="18461">MGCLSCIYWDPKPGDMVEIEKVLYSHWAVYVGDGEVVNLTVSASARYLPISKGHIRRSKLLDMSDGYPYRVNNYLDDKYKPRPTATIVEEANAWVGKELDYNLLLENCENFATLLRYGHGESRQVKRDLCVCGCCTVWAAIIKWFCRRRPKDQSAQEQGMV</sequence>
<dbReference type="GeneTree" id="ENSGT00940000162660"/>
<dbReference type="GO" id="GO:0016410">
    <property type="term" value="F:N-acyltransferase activity"/>
    <property type="evidence" value="ECO:0007669"/>
    <property type="project" value="TreeGrafter"/>
</dbReference>
<accession>A0A6P8H713</accession>
<evidence type="ECO:0000259" key="5">
    <source>
        <dbReference type="PROSITE" id="PS51934"/>
    </source>
</evidence>
<dbReference type="InterPro" id="IPR051496">
    <property type="entry name" value="H-rev107_PLA/AT"/>
</dbReference>
<dbReference type="InterPro" id="IPR007053">
    <property type="entry name" value="LRAT_dom"/>
</dbReference>
<evidence type="ECO:0000256" key="1">
    <source>
        <dbReference type="ARBA" id="ARBA00007824"/>
    </source>
</evidence>
<dbReference type="Pfam" id="PF04970">
    <property type="entry name" value="LRAT"/>
    <property type="match status" value="1"/>
</dbReference>
<dbReference type="PROSITE" id="PS51934">
    <property type="entry name" value="LRAT"/>
    <property type="match status" value="1"/>
</dbReference>
<organism evidence="6 8">
    <name type="scientific">Clupea harengus</name>
    <name type="common">Atlantic herring</name>
    <dbReference type="NCBI Taxonomy" id="7950"/>
    <lineage>
        <taxon>Eukaryota</taxon>
        <taxon>Metazoa</taxon>
        <taxon>Chordata</taxon>
        <taxon>Craniata</taxon>
        <taxon>Vertebrata</taxon>
        <taxon>Euteleostomi</taxon>
        <taxon>Actinopterygii</taxon>
        <taxon>Neopterygii</taxon>
        <taxon>Teleostei</taxon>
        <taxon>Clupei</taxon>
        <taxon>Clupeiformes</taxon>
        <taxon>Clupeoidei</taxon>
        <taxon>Clupeidae</taxon>
        <taxon>Clupea</taxon>
    </lineage>
</organism>
<comment type="similarity">
    <text evidence="1">Belongs to the H-rev107 family.</text>
</comment>
<keyword evidence="3" id="KW-0378">Hydrolase</keyword>
<dbReference type="AlphaFoldDB" id="A0A6P8H713"/>
<dbReference type="GO" id="GO:0008970">
    <property type="term" value="F:phospholipase A1 activity"/>
    <property type="evidence" value="ECO:0007669"/>
    <property type="project" value="TreeGrafter"/>
</dbReference>
<protein>
    <submittedName>
        <fullName evidence="7 8">Phospholipase A and acyltransferase 4-like</fullName>
    </submittedName>
</protein>
<gene>
    <name evidence="7 8" type="primary">LOC116225288</name>
    <name evidence="9" type="synonym">LOC122128927</name>
</gene>